<feature type="domain" description="N-acetyltransferase" evidence="1">
    <location>
        <begin position="21"/>
        <end position="130"/>
    </location>
</feature>
<evidence type="ECO:0000313" key="2">
    <source>
        <dbReference type="EMBL" id="QEV19270.1"/>
    </source>
</evidence>
<dbReference type="Pfam" id="PF00583">
    <property type="entry name" value="Acetyltransf_1"/>
    <property type="match status" value="1"/>
</dbReference>
<dbReference type="EMBL" id="CP023695">
    <property type="protein sequence ID" value="QEV19270.1"/>
    <property type="molecule type" value="Genomic_DNA"/>
</dbReference>
<dbReference type="AlphaFoldDB" id="A0A5J6HLU6"/>
<evidence type="ECO:0000259" key="1">
    <source>
        <dbReference type="Pfam" id="PF00583"/>
    </source>
</evidence>
<dbReference type="OrthoDB" id="3627466at2"/>
<sequence>MAEVFLRRLSRWQAEQQRASVANLYVEAYRGMAGAEYRDRQGFLRRFERDVQQPDFDMVVADSGGLVGCLYGHRAAPTGEWWEGFRGILPAGIEEQTASGRVFLLSELMVAPAHRGTGVATRLRTLLLTRHAADAVVAVIKRDDDQGREVLRAWDWTKLGEFDPGREGWLRPPSPLP</sequence>
<evidence type="ECO:0000313" key="3">
    <source>
        <dbReference type="Proteomes" id="UP000326553"/>
    </source>
</evidence>
<dbReference type="GO" id="GO:0016747">
    <property type="term" value="F:acyltransferase activity, transferring groups other than amino-acyl groups"/>
    <property type="evidence" value="ECO:0007669"/>
    <property type="project" value="InterPro"/>
</dbReference>
<dbReference type="Gene3D" id="3.40.630.30">
    <property type="match status" value="1"/>
</dbReference>
<dbReference type="KEGG" id="salw:CP975_18760"/>
<dbReference type="InterPro" id="IPR016181">
    <property type="entry name" value="Acyl_CoA_acyltransferase"/>
</dbReference>
<dbReference type="SUPFAM" id="SSF55729">
    <property type="entry name" value="Acyl-CoA N-acyltransferases (Nat)"/>
    <property type="match status" value="1"/>
</dbReference>
<reference evidence="2 3" key="1">
    <citation type="submission" date="2017-09" db="EMBL/GenBank/DDBJ databases">
        <authorList>
            <person name="Lee N."/>
            <person name="Cho B.-K."/>
        </authorList>
    </citation>
    <scope>NUCLEOTIDE SEQUENCE [LARGE SCALE GENOMIC DNA]</scope>
    <source>
        <strain evidence="2 3">ATCC 12461</strain>
    </source>
</reference>
<keyword evidence="3" id="KW-1185">Reference proteome</keyword>
<name>A0A5J6HLU6_STRAD</name>
<dbReference type="InterPro" id="IPR000182">
    <property type="entry name" value="GNAT_dom"/>
</dbReference>
<gene>
    <name evidence="2" type="ORF">CP975_18760</name>
</gene>
<proteinExistence type="predicted"/>
<dbReference type="RefSeq" id="WP_055534960.1">
    <property type="nucleotide sequence ID" value="NZ_CP023695.1"/>
</dbReference>
<protein>
    <submittedName>
        <fullName evidence="2">GNAT family N-acetyltransferase</fullName>
    </submittedName>
</protein>
<keyword evidence="2" id="KW-0808">Transferase</keyword>
<dbReference type="Proteomes" id="UP000326553">
    <property type="component" value="Chromosome"/>
</dbReference>
<accession>A0A5J6HLU6</accession>
<organism evidence="2 3">
    <name type="scientific">Streptomyces alboniger</name>
    <dbReference type="NCBI Taxonomy" id="132473"/>
    <lineage>
        <taxon>Bacteria</taxon>
        <taxon>Bacillati</taxon>
        <taxon>Actinomycetota</taxon>
        <taxon>Actinomycetes</taxon>
        <taxon>Kitasatosporales</taxon>
        <taxon>Streptomycetaceae</taxon>
        <taxon>Streptomyces</taxon>
        <taxon>Streptomyces aurantiacus group</taxon>
    </lineage>
</organism>